<dbReference type="STRING" id="1108044.GOOTI_221_00040"/>
<dbReference type="InterPro" id="IPR007374">
    <property type="entry name" value="ASCH_domain"/>
</dbReference>
<evidence type="ECO:0000259" key="1">
    <source>
        <dbReference type="Pfam" id="PF04266"/>
    </source>
</evidence>
<dbReference type="EMBL" id="BAFB01000221">
    <property type="protein sequence ID" value="GAB36461.1"/>
    <property type="molecule type" value="Genomic_DNA"/>
</dbReference>
<protein>
    <recommendedName>
        <fullName evidence="1">ASCH domain-containing protein</fullName>
    </recommendedName>
</protein>
<accession>H5TSK3</accession>
<proteinExistence type="predicted"/>
<dbReference type="OrthoDB" id="359066at2"/>
<evidence type="ECO:0000313" key="2">
    <source>
        <dbReference type="EMBL" id="GAB36461.1"/>
    </source>
</evidence>
<reference evidence="2" key="1">
    <citation type="submission" date="2012-02" db="EMBL/GenBank/DDBJ databases">
        <title>Whole genome shotgun sequence of Gordonia otitidis NBRC 100426.</title>
        <authorList>
            <person name="Yoshida I."/>
            <person name="Hosoyama A."/>
            <person name="Tsuchikane K."/>
            <person name="Katsumata H."/>
            <person name="Yamazaki S."/>
            <person name="Fujita N."/>
        </authorList>
    </citation>
    <scope>NUCLEOTIDE SEQUENCE [LARGE SCALE GENOMIC DNA]</scope>
    <source>
        <strain evidence="2">NBRC 100426</strain>
    </source>
</reference>
<feature type="domain" description="ASCH" evidence="1">
    <location>
        <begin position="15"/>
        <end position="92"/>
    </location>
</feature>
<evidence type="ECO:0000313" key="3">
    <source>
        <dbReference type="Proteomes" id="UP000005038"/>
    </source>
</evidence>
<gene>
    <name evidence="2" type="ORF">GOOTI_221_00040</name>
</gene>
<dbReference type="AlphaFoldDB" id="H5TSK3"/>
<sequence>MTSPAGQQRPLRAFTVHQPYAWSIVHGTKNVENRTRNIAGQYRGLVAIHAGKTFDPTALDFVRDQGDHPPTEPALLRGHIIGVVELVDVTHHHPSSWALPDHLHLVLVNPRPLPTPLPYRGALGLWTPAADTAAAIHAQLRS</sequence>
<dbReference type="InterPro" id="IPR015947">
    <property type="entry name" value="PUA-like_sf"/>
</dbReference>
<keyword evidence="3" id="KW-1185">Reference proteome</keyword>
<organism evidence="2 3">
    <name type="scientific">Gordonia otitidis (strain DSM 44809 / CCUG 52243 / JCM 12355 / NBRC 100426 / IFM 10032)</name>
    <dbReference type="NCBI Taxonomy" id="1108044"/>
    <lineage>
        <taxon>Bacteria</taxon>
        <taxon>Bacillati</taxon>
        <taxon>Actinomycetota</taxon>
        <taxon>Actinomycetes</taxon>
        <taxon>Mycobacteriales</taxon>
        <taxon>Gordoniaceae</taxon>
        <taxon>Gordonia</taxon>
    </lineage>
</organism>
<dbReference type="RefSeq" id="WP_007240642.1">
    <property type="nucleotide sequence ID" value="NZ_BAFB01000221.1"/>
</dbReference>
<name>H5TSK3_GORO1</name>
<dbReference type="Proteomes" id="UP000005038">
    <property type="component" value="Unassembled WGS sequence"/>
</dbReference>
<dbReference type="Gene3D" id="2.30.130.30">
    <property type="entry name" value="Hypothetical protein"/>
    <property type="match status" value="1"/>
</dbReference>
<dbReference type="SUPFAM" id="SSF88697">
    <property type="entry name" value="PUA domain-like"/>
    <property type="match status" value="1"/>
</dbReference>
<dbReference type="Pfam" id="PF04266">
    <property type="entry name" value="ASCH"/>
    <property type="match status" value="1"/>
</dbReference>
<comment type="caution">
    <text evidence="2">The sequence shown here is derived from an EMBL/GenBank/DDBJ whole genome shotgun (WGS) entry which is preliminary data.</text>
</comment>